<comment type="caution">
    <text evidence="7">The sequence shown here is derived from an EMBL/GenBank/DDBJ whole genome shotgun (WGS) entry which is preliminary data.</text>
</comment>
<reference evidence="7" key="2">
    <citation type="journal article" date="2024" name="Plant">
        <title>Genomic evolution and insights into agronomic trait innovations of Sesamum species.</title>
        <authorList>
            <person name="Miao H."/>
            <person name="Wang L."/>
            <person name="Qu L."/>
            <person name="Liu H."/>
            <person name="Sun Y."/>
            <person name="Le M."/>
            <person name="Wang Q."/>
            <person name="Wei S."/>
            <person name="Zheng Y."/>
            <person name="Lin W."/>
            <person name="Duan Y."/>
            <person name="Cao H."/>
            <person name="Xiong S."/>
            <person name="Wang X."/>
            <person name="Wei L."/>
            <person name="Li C."/>
            <person name="Ma Q."/>
            <person name="Ju M."/>
            <person name="Zhao R."/>
            <person name="Li G."/>
            <person name="Mu C."/>
            <person name="Tian Q."/>
            <person name="Mei H."/>
            <person name="Zhang T."/>
            <person name="Gao T."/>
            <person name="Zhang H."/>
        </authorList>
    </citation>
    <scope>NUCLEOTIDE SEQUENCE</scope>
    <source>
        <strain evidence="7">KEN1</strain>
    </source>
</reference>
<dbReference type="InterPro" id="IPR001155">
    <property type="entry name" value="OxRdtase_FMN_N"/>
</dbReference>
<evidence type="ECO:0000256" key="2">
    <source>
        <dbReference type="ARBA" id="ARBA00005979"/>
    </source>
</evidence>
<organism evidence="7">
    <name type="scientific">Sesamum latifolium</name>
    <dbReference type="NCBI Taxonomy" id="2727402"/>
    <lineage>
        <taxon>Eukaryota</taxon>
        <taxon>Viridiplantae</taxon>
        <taxon>Streptophyta</taxon>
        <taxon>Embryophyta</taxon>
        <taxon>Tracheophyta</taxon>
        <taxon>Spermatophyta</taxon>
        <taxon>Magnoliopsida</taxon>
        <taxon>eudicotyledons</taxon>
        <taxon>Gunneridae</taxon>
        <taxon>Pentapetalae</taxon>
        <taxon>asterids</taxon>
        <taxon>lamiids</taxon>
        <taxon>Lamiales</taxon>
        <taxon>Pedaliaceae</taxon>
        <taxon>Sesamum</taxon>
    </lineage>
</organism>
<evidence type="ECO:0000256" key="3">
    <source>
        <dbReference type="ARBA" id="ARBA00022630"/>
    </source>
</evidence>
<keyword evidence="5" id="KW-0521">NADP</keyword>
<evidence type="ECO:0000313" key="7">
    <source>
        <dbReference type="EMBL" id="KAL0456334.1"/>
    </source>
</evidence>
<dbReference type="AlphaFoldDB" id="A0AAW2XQ82"/>
<evidence type="ECO:0000259" key="6">
    <source>
        <dbReference type="Pfam" id="PF00724"/>
    </source>
</evidence>
<sequence>MRLSPFANFMECADSNPKALGLYMAEALNKYGLLYCHMVEPRMRTVTEKSECPHSLVPMRKAFKGTFIAAGGYDREDGNKAIAEDRADLVAYGRHFLANPDLPKRFELNVPLNKYNRDTFYIPDPVVGYTDYPFLEETA</sequence>
<dbReference type="InterPro" id="IPR045247">
    <property type="entry name" value="Oye-like"/>
</dbReference>
<evidence type="ECO:0000256" key="1">
    <source>
        <dbReference type="ARBA" id="ARBA00001917"/>
    </source>
</evidence>
<name>A0AAW2XQ82_9LAMI</name>
<dbReference type="EMBL" id="JACGWN010000003">
    <property type="protein sequence ID" value="KAL0456334.1"/>
    <property type="molecule type" value="Genomic_DNA"/>
</dbReference>
<protein>
    <submittedName>
        <fullName evidence="7">12-oxophytodienoate reductase 1</fullName>
    </submittedName>
</protein>
<dbReference type="Pfam" id="PF00724">
    <property type="entry name" value="Oxidored_FMN"/>
    <property type="match status" value="1"/>
</dbReference>
<accession>A0AAW2XQ82</accession>
<feature type="domain" description="NADH:flavin oxidoreductase/NADH oxidase N-terminal" evidence="6">
    <location>
        <begin position="2"/>
        <end position="113"/>
    </location>
</feature>
<dbReference type="PANTHER" id="PTHR22893">
    <property type="entry name" value="NADH OXIDOREDUCTASE-RELATED"/>
    <property type="match status" value="1"/>
</dbReference>
<proteinExistence type="inferred from homology"/>
<dbReference type="GO" id="GO:0010181">
    <property type="term" value="F:FMN binding"/>
    <property type="evidence" value="ECO:0007669"/>
    <property type="project" value="InterPro"/>
</dbReference>
<keyword evidence="4" id="KW-0288">FMN</keyword>
<comment type="cofactor">
    <cofactor evidence="1">
        <name>FMN</name>
        <dbReference type="ChEBI" id="CHEBI:58210"/>
    </cofactor>
</comment>
<evidence type="ECO:0000256" key="5">
    <source>
        <dbReference type="ARBA" id="ARBA00022857"/>
    </source>
</evidence>
<dbReference type="InterPro" id="IPR013785">
    <property type="entry name" value="Aldolase_TIM"/>
</dbReference>
<gene>
    <name evidence="7" type="ORF">Slati_0972600</name>
</gene>
<dbReference type="PANTHER" id="PTHR22893:SF91">
    <property type="entry name" value="NADPH DEHYDROGENASE 2-RELATED"/>
    <property type="match status" value="1"/>
</dbReference>
<dbReference type="GO" id="GO:0016491">
    <property type="term" value="F:oxidoreductase activity"/>
    <property type="evidence" value="ECO:0007669"/>
    <property type="project" value="InterPro"/>
</dbReference>
<reference evidence="7" key="1">
    <citation type="submission" date="2020-06" db="EMBL/GenBank/DDBJ databases">
        <authorList>
            <person name="Li T."/>
            <person name="Hu X."/>
            <person name="Zhang T."/>
            <person name="Song X."/>
            <person name="Zhang H."/>
            <person name="Dai N."/>
            <person name="Sheng W."/>
            <person name="Hou X."/>
            <person name="Wei L."/>
        </authorList>
    </citation>
    <scope>NUCLEOTIDE SEQUENCE</scope>
    <source>
        <strain evidence="7">KEN1</strain>
        <tissue evidence="7">Leaf</tissue>
    </source>
</reference>
<dbReference type="SUPFAM" id="SSF51395">
    <property type="entry name" value="FMN-linked oxidoreductases"/>
    <property type="match status" value="1"/>
</dbReference>
<keyword evidence="3" id="KW-0285">Flavoprotein</keyword>
<comment type="similarity">
    <text evidence="2">Belongs to the NADH:flavin oxidoreductase/NADH oxidase family.</text>
</comment>
<dbReference type="Gene3D" id="3.20.20.70">
    <property type="entry name" value="Aldolase class I"/>
    <property type="match status" value="1"/>
</dbReference>
<evidence type="ECO:0000256" key="4">
    <source>
        <dbReference type="ARBA" id="ARBA00022643"/>
    </source>
</evidence>